<dbReference type="EC" id="6.2.1.64" evidence="8 10"/>
<dbReference type="GO" id="GO:0031145">
    <property type="term" value="P:anaphase-promoting complex-dependent catabolic process"/>
    <property type="evidence" value="ECO:0007669"/>
    <property type="project" value="InterPro"/>
</dbReference>
<dbReference type="GO" id="GO:0005680">
    <property type="term" value="C:anaphase-promoting complex"/>
    <property type="evidence" value="ECO:0007669"/>
    <property type="project" value="InterPro"/>
</dbReference>
<dbReference type="InterPro" id="IPR045886">
    <property type="entry name" value="ThiF/MoeB/HesA"/>
</dbReference>
<dbReference type="FunFam" id="1.10.10.520:FF:000001">
    <property type="entry name" value="NEDD8-activating enzyme E1 catalytic subunit"/>
    <property type="match status" value="1"/>
</dbReference>
<keyword evidence="14" id="KW-1185">Reference proteome</keyword>
<dbReference type="EMBL" id="QGDH01000202">
    <property type="protein sequence ID" value="RAR02782.1"/>
    <property type="molecule type" value="Genomic_DNA"/>
</dbReference>
<comment type="catalytic activity">
    <reaction evidence="9 10">
        <text>ATP + [NEDD8 protein] + [E1 NEDD8-activating enzyme]-L-cysteine = AMP + diphosphate + [E1 NEDD8-activating enzyme]-S-[NEDD8 protein]-yl-L-cysteine.</text>
        <dbReference type="EC" id="6.2.1.64"/>
    </reaction>
</comment>
<comment type="pathway">
    <text evidence="1 10">Protein modification; protein neddylation.</text>
</comment>
<reference evidence="14" key="1">
    <citation type="submission" date="2018-05" db="EMBL/GenBank/DDBJ databases">
        <title>Draft genome sequence of Stemphylium lycopersici strain CIDEFI 213.</title>
        <authorList>
            <person name="Medina R."/>
            <person name="Franco M.E.E."/>
            <person name="Lucentini C.G."/>
            <person name="Saparrat M.C.N."/>
            <person name="Balatti P.A."/>
        </authorList>
    </citation>
    <scope>NUCLEOTIDE SEQUENCE [LARGE SCALE GENOMIC DNA]</scope>
    <source>
        <strain evidence="14">CIDEFI 213</strain>
    </source>
</reference>
<evidence type="ECO:0000256" key="4">
    <source>
        <dbReference type="ARBA" id="ARBA00022598"/>
    </source>
</evidence>
<evidence type="ECO:0000256" key="6">
    <source>
        <dbReference type="ARBA" id="ARBA00022786"/>
    </source>
</evidence>
<evidence type="ECO:0000259" key="12">
    <source>
        <dbReference type="SMART" id="SM01181"/>
    </source>
</evidence>
<dbReference type="Proteomes" id="UP000249619">
    <property type="component" value="Unassembled WGS sequence"/>
</dbReference>
<evidence type="ECO:0000256" key="1">
    <source>
        <dbReference type="ARBA" id="ARBA00005032"/>
    </source>
</evidence>
<dbReference type="Gene3D" id="3.10.290.20">
    <property type="entry name" value="Ubiquitin-like 2 activating enzyme e1b. Chain: B, domain 3"/>
    <property type="match status" value="1"/>
</dbReference>
<dbReference type="GO" id="GO:0019781">
    <property type="term" value="F:NEDD8 activating enzyme activity"/>
    <property type="evidence" value="ECO:0007669"/>
    <property type="project" value="UniProtKB-UniRule"/>
</dbReference>
<sequence length="699" mass="76992">MAGEQVIEYLSNLKVLVIGAGGLGCEILKNLALSGFKDIHVIDMDTIDVSNLNRQFLFRASDVGKYKAETAAAFVEKRVKGVKITPYCGKIQDKDEAYYMQFGLIVCGLDSIEARRWINATLVGMVDENDPDSMKPLIDGGTEGFKGQARVIFPTMTSCIECQLDMHAPRAAVPLCTLATIPRQPQHCIEWAHIIAWEEERKDITLDTDDPEHITWLFNKATTRAKEFNIEGVTYSMTQGVVKNIIPAIASTNAIVAASCCNEAFKIATNSNPFLGYPGMDNYMMYTGDDSVYTYTFEHQKKDDCPVCGAGNIARPLQVLPGITLQEFIDGLAEHPEAQLKKPSIRTGEKSLYMQLAGLEEQTRPNLDKKMIDLVEEDLDRWALALEQLSPSMYQLVRSEASLGVLGLVRHTIPLLLLQTEKLLHHTIRDGVFEVDIGEGSANRFVTTRISLALLGASLTAVVSFATCFPTCPWSTGISPTEIETWGIGPTSSTSGCRASYAQCGGGADHLALSWESEGIRWAGGAPLGCSSSLFAELCRALDEHACTEATSATNERRSAPIEEHICRCAMPEWMAVADAVTPPTPNFRDREVLARQGSLLDGPPHHVLRAFTALALRLQILPSSQAKDHITMLRRAPTTITLTQADIEQWEANRQRKIYEAQQQKLEAEAQSTADPRSKEPKQRSKKDRIMGGTGQRN</sequence>
<dbReference type="Pfam" id="PF00899">
    <property type="entry name" value="ThiF"/>
    <property type="match status" value="1"/>
</dbReference>
<dbReference type="SUPFAM" id="SSF69572">
    <property type="entry name" value="Activating enzymes of the ubiquitin-like proteins"/>
    <property type="match status" value="1"/>
</dbReference>
<evidence type="ECO:0000256" key="2">
    <source>
        <dbReference type="ARBA" id="ARBA00006310"/>
    </source>
</evidence>
<dbReference type="InterPro" id="IPR000594">
    <property type="entry name" value="ThiF_NAD_FAD-bd"/>
</dbReference>
<dbReference type="AlphaFoldDB" id="A0A364MTC4"/>
<evidence type="ECO:0000313" key="13">
    <source>
        <dbReference type="EMBL" id="RAR02782.1"/>
    </source>
</evidence>
<comment type="similarity">
    <text evidence="2 10">Belongs to the ubiquitin-activating E1 family. UBA3 subfamily.</text>
</comment>
<comment type="caution">
    <text evidence="13">The sequence shown here is derived from an EMBL/GenBank/DDBJ whole genome shotgun (WGS) entry which is preliminary data.</text>
</comment>
<feature type="domain" description="E2 binding" evidence="12">
    <location>
        <begin position="317"/>
        <end position="399"/>
    </location>
</feature>
<proteinExistence type="inferred from homology"/>
<evidence type="ECO:0000256" key="10">
    <source>
        <dbReference type="RuleBase" id="RU368009"/>
    </source>
</evidence>
<evidence type="ECO:0000256" key="3">
    <source>
        <dbReference type="ARBA" id="ARBA00015203"/>
    </source>
</evidence>
<dbReference type="PANTHER" id="PTHR10953">
    <property type="entry name" value="UBIQUITIN-ACTIVATING ENZYME E1"/>
    <property type="match status" value="1"/>
</dbReference>
<gene>
    <name evidence="13" type="ORF">DDE83_008458</name>
</gene>
<evidence type="ECO:0000256" key="9">
    <source>
        <dbReference type="ARBA" id="ARBA00024626"/>
    </source>
</evidence>
<evidence type="ECO:0000256" key="5">
    <source>
        <dbReference type="ARBA" id="ARBA00022741"/>
    </source>
</evidence>
<feature type="region of interest" description="Disordered" evidence="11">
    <location>
        <begin position="662"/>
        <end position="699"/>
    </location>
</feature>
<dbReference type="GO" id="GO:0045116">
    <property type="term" value="P:protein neddylation"/>
    <property type="evidence" value="ECO:0007669"/>
    <property type="project" value="UniProtKB-UniRule"/>
</dbReference>
<keyword evidence="7 10" id="KW-0067">ATP-binding</keyword>
<dbReference type="UniPathway" id="UPA00885"/>
<dbReference type="CDD" id="cd01488">
    <property type="entry name" value="Uba3_RUB"/>
    <property type="match status" value="1"/>
</dbReference>
<dbReference type="InterPro" id="IPR018860">
    <property type="entry name" value="APC_suCDC26"/>
</dbReference>
<evidence type="ECO:0000313" key="14">
    <source>
        <dbReference type="Proteomes" id="UP000249619"/>
    </source>
</evidence>
<evidence type="ECO:0000256" key="11">
    <source>
        <dbReference type="SAM" id="MobiDB-lite"/>
    </source>
</evidence>
<protein>
    <recommendedName>
        <fullName evidence="3 10">NEDD8-activating enzyme E1 catalytic subunit</fullName>
        <ecNumber evidence="8 10">6.2.1.64</ecNumber>
    </recommendedName>
</protein>
<dbReference type="InterPro" id="IPR014929">
    <property type="entry name" value="E2-binding"/>
</dbReference>
<keyword evidence="4 10" id="KW-0436">Ligase</keyword>
<dbReference type="SMART" id="SM01181">
    <property type="entry name" value="E2_bind"/>
    <property type="match status" value="1"/>
</dbReference>
<dbReference type="Gene3D" id="1.10.10.520">
    <property type="entry name" value="Ubiquitin activating enzymes (Uba3). Chain: B, domain 2"/>
    <property type="match status" value="1"/>
</dbReference>
<name>A0A364MTC4_STELY</name>
<dbReference type="Pfam" id="PF10471">
    <property type="entry name" value="ANAPC_CDC26"/>
    <property type="match status" value="1"/>
</dbReference>
<keyword evidence="5 10" id="KW-0547">Nucleotide-binding</keyword>
<dbReference type="InterPro" id="IPR030468">
    <property type="entry name" value="Uba3_N"/>
</dbReference>
<dbReference type="Gene3D" id="3.40.50.720">
    <property type="entry name" value="NAD(P)-binding Rossmann-like Domain"/>
    <property type="match status" value="1"/>
</dbReference>
<comment type="function">
    <text evidence="10">Catalytic subunit of the dimeric E1 enzyme, which activates NEDD8.</text>
</comment>
<organism evidence="13 14">
    <name type="scientific">Stemphylium lycopersici</name>
    <name type="common">Tomato gray leaf spot disease fungus</name>
    <name type="synonym">Thyrospora lycopersici</name>
    <dbReference type="NCBI Taxonomy" id="183478"/>
    <lineage>
        <taxon>Eukaryota</taxon>
        <taxon>Fungi</taxon>
        <taxon>Dikarya</taxon>
        <taxon>Ascomycota</taxon>
        <taxon>Pezizomycotina</taxon>
        <taxon>Dothideomycetes</taxon>
        <taxon>Pleosporomycetidae</taxon>
        <taxon>Pleosporales</taxon>
        <taxon>Pleosporineae</taxon>
        <taxon>Pleosporaceae</taxon>
        <taxon>Stemphylium</taxon>
    </lineage>
</organism>
<feature type="compositionally biased region" description="Low complexity" evidence="11">
    <location>
        <begin position="662"/>
        <end position="672"/>
    </location>
</feature>
<keyword evidence="6 10" id="KW-0833">Ubl conjugation pathway</keyword>
<dbReference type="GO" id="GO:0005737">
    <property type="term" value="C:cytoplasm"/>
    <property type="evidence" value="ECO:0007669"/>
    <property type="project" value="TreeGrafter"/>
</dbReference>
<dbReference type="STRING" id="183478.A0A364MTC4"/>
<dbReference type="PANTHER" id="PTHR10953:SF6">
    <property type="entry name" value="NEDD8-ACTIVATING ENZYME E1 CATALYTIC SUBUNIT"/>
    <property type="match status" value="1"/>
</dbReference>
<dbReference type="Pfam" id="PF08825">
    <property type="entry name" value="E2_bind"/>
    <property type="match status" value="1"/>
</dbReference>
<dbReference type="InterPro" id="IPR035985">
    <property type="entry name" value="Ubiquitin-activating_enz"/>
</dbReference>
<dbReference type="GO" id="GO:0005524">
    <property type="term" value="F:ATP binding"/>
    <property type="evidence" value="ECO:0007669"/>
    <property type="project" value="UniProtKB-UniRule"/>
</dbReference>
<accession>A0A364MTC4</accession>
<evidence type="ECO:0000256" key="8">
    <source>
        <dbReference type="ARBA" id="ARBA00023624"/>
    </source>
</evidence>
<evidence type="ECO:0000256" key="7">
    <source>
        <dbReference type="ARBA" id="ARBA00022840"/>
    </source>
</evidence>
<dbReference type="InterPro" id="IPR023318">
    <property type="entry name" value="Ub_act_enz_dom_a_sf"/>
</dbReference>